<dbReference type="GeneID" id="87106284"/>
<evidence type="ECO:0008006" key="3">
    <source>
        <dbReference type="Google" id="ProtNLM"/>
    </source>
</evidence>
<dbReference type="EMBL" id="CP003532">
    <property type="protein sequence ID" value="AFK06159.1"/>
    <property type="molecule type" value="Genomic_DNA"/>
</dbReference>
<dbReference type="Pfam" id="PF12646">
    <property type="entry name" value="DUF3783"/>
    <property type="match status" value="1"/>
</dbReference>
<dbReference type="KEGG" id="mpg:Theba_0431"/>
<evidence type="ECO:0000313" key="2">
    <source>
        <dbReference type="Proteomes" id="UP000002881"/>
    </source>
</evidence>
<gene>
    <name evidence="1" type="ORF">Theba_0431</name>
</gene>
<sequence>MSEAGHKRSILLYCDRSAFERLLDLFADVSLIDCKGQENEIIGEILENGEGVRKEKTGNGEDGLCYAVFDGFSDESLGNAIDTIRHYTGREWVFATTTESNLSWRMNELLIELTEEHNYFRKARQKKVE</sequence>
<proteinExistence type="predicted"/>
<keyword evidence="2" id="KW-1185">Reference proteome</keyword>
<name>I2F2K6_9BACT</name>
<accession>I2F2K6</accession>
<organism evidence="1 2">
    <name type="scientific">Mesotoga prima MesG1.Ag.4.2</name>
    <dbReference type="NCBI Taxonomy" id="660470"/>
    <lineage>
        <taxon>Bacteria</taxon>
        <taxon>Thermotogati</taxon>
        <taxon>Thermotogota</taxon>
        <taxon>Thermotogae</taxon>
        <taxon>Kosmotogales</taxon>
        <taxon>Kosmotogaceae</taxon>
        <taxon>Mesotoga</taxon>
    </lineage>
</organism>
<dbReference type="InterPro" id="IPR016621">
    <property type="entry name" value="UCP014543"/>
</dbReference>
<dbReference type="AlphaFoldDB" id="I2F2K6"/>
<dbReference type="RefSeq" id="WP_014730274.1">
    <property type="nucleotide sequence ID" value="NC_017934.1"/>
</dbReference>
<evidence type="ECO:0000313" key="1">
    <source>
        <dbReference type="EMBL" id="AFK06159.1"/>
    </source>
</evidence>
<protein>
    <recommendedName>
        <fullName evidence="3">DUF3783 domain-containing protein</fullName>
    </recommendedName>
</protein>
<dbReference type="Proteomes" id="UP000002881">
    <property type="component" value="Chromosome"/>
</dbReference>
<dbReference type="HOGENOM" id="CLU_1946270_0_0_0"/>
<reference evidence="1 2" key="1">
    <citation type="journal article" date="2012" name="Genome Biol. Evol.">
        <title>Genome Sequence of the Mesophilic Thermotogales Bacterium Mesotoga prima MesG1.Ag.4.2 Reveals the Largest Thermotogales Genome To Date.</title>
        <authorList>
            <person name="Zhaxybayeva O."/>
            <person name="Swithers K.S."/>
            <person name="Foght J."/>
            <person name="Green A.G."/>
            <person name="Bruce D."/>
            <person name="Detter C."/>
            <person name="Han S."/>
            <person name="Teshima H."/>
            <person name="Han J."/>
            <person name="Woyke T."/>
            <person name="Pitluck S."/>
            <person name="Nolan M."/>
            <person name="Ivanova N."/>
            <person name="Pati A."/>
            <person name="Land M.L."/>
            <person name="Dlutek M."/>
            <person name="Doolittle W.F."/>
            <person name="Noll K.M."/>
            <person name="Nesbo C.L."/>
        </authorList>
    </citation>
    <scope>NUCLEOTIDE SEQUENCE [LARGE SCALE GENOMIC DNA]</scope>
    <source>
        <strain evidence="2">mesG1.Ag.4.2</strain>
    </source>
</reference>